<gene>
    <name evidence="2" type="ORF">G2W53_009657</name>
</gene>
<feature type="compositionally biased region" description="Polar residues" evidence="1">
    <location>
        <begin position="1"/>
        <end position="10"/>
    </location>
</feature>
<evidence type="ECO:0000313" key="2">
    <source>
        <dbReference type="EMBL" id="KAF7834798.1"/>
    </source>
</evidence>
<proteinExistence type="predicted"/>
<sequence length="30" mass="3437">MALYSPTSITIAKKKSSQQSQPRKDQRNDE</sequence>
<protein>
    <submittedName>
        <fullName evidence="2">Uncharacterized protein</fullName>
    </submittedName>
</protein>
<evidence type="ECO:0000313" key="3">
    <source>
        <dbReference type="Proteomes" id="UP000634136"/>
    </source>
</evidence>
<reference evidence="2" key="1">
    <citation type="submission" date="2020-09" db="EMBL/GenBank/DDBJ databases">
        <title>Genome-Enabled Discovery of Anthraquinone Biosynthesis in Senna tora.</title>
        <authorList>
            <person name="Kang S.-H."/>
            <person name="Pandey R.P."/>
            <person name="Lee C.-M."/>
            <person name="Sim J.-S."/>
            <person name="Jeong J.-T."/>
            <person name="Choi B.-S."/>
            <person name="Jung M."/>
            <person name="Ginzburg D."/>
            <person name="Zhao K."/>
            <person name="Won S.Y."/>
            <person name="Oh T.-J."/>
            <person name="Yu Y."/>
            <person name="Kim N.-H."/>
            <person name="Lee O.R."/>
            <person name="Lee T.-H."/>
            <person name="Bashyal P."/>
            <person name="Kim T.-S."/>
            <person name="Lee W.-H."/>
            <person name="Kawkins C."/>
            <person name="Kim C.-K."/>
            <person name="Kim J.S."/>
            <person name="Ahn B.O."/>
            <person name="Rhee S.Y."/>
            <person name="Sohng J.K."/>
        </authorList>
    </citation>
    <scope>NUCLEOTIDE SEQUENCE</scope>
    <source>
        <tissue evidence="2">Leaf</tissue>
    </source>
</reference>
<evidence type="ECO:0000256" key="1">
    <source>
        <dbReference type="SAM" id="MobiDB-lite"/>
    </source>
</evidence>
<dbReference type="Proteomes" id="UP000634136">
    <property type="component" value="Unassembled WGS sequence"/>
</dbReference>
<name>A0A834WYT8_9FABA</name>
<comment type="caution">
    <text evidence="2">The sequence shown here is derived from an EMBL/GenBank/DDBJ whole genome shotgun (WGS) entry which is preliminary data.</text>
</comment>
<dbReference type="EMBL" id="JAAIUW010000004">
    <property type="protein sequence ID" value="KAF7834798.1"/>
    <property type="molecule type" value="Genomic_DNA"/>
</dbReference>
<keyword evidence="3" id="KW-1185">Reference proteome</keyword>
<accession>A0A834WYT8</accession>
<organism evidence="2 3">
    <name type="scientific">Senna tora</name>
    <dbReference type="NCBI Taxonomy" id="362788"/>
    <lineage>
        <taxon>Eukaryota</taxon>
        <taxon>Viridiplantae</taxon>
        <taxon>Streptophyta</taxon>
        <taxon>Embryophyta</taxon>
        <taxon>Tracheophyta</taxon>
        <taxon>Spermatophyta</taxon>
        <taxon>Magnoliopsida</taxon>
        <taxon>eudicotyledons</taxon>
        <taxon>Gunneridae</taxon>
        <taxon>Pentapetalae</taxon>
        <taxon>rosids</taxon>
        <taxon>fabids</taxon>
        <taxon>Fabales</taxon>
        <taxon>Fabaceae</taxon>
        <taxon>Caesalpinioideae</taxon>
        <taxon>Cassia clade</taxon>
        <taxon>Senna</taxon>
    </lineage>
</organism>
<dbReference type="AlphaFoldDB" id="A0A834WYT8"/>
<feature type="region of interest" description="Disordered" evidence="1">
    <location>
        <begin position="1"/>
        <end position="30"/>
    </location>
</feature>